<evidence type="ECO:0000313" key="2">
    <source>
        <dbReference type="EMBL" id="SET44539.1"/>
    </source>
</evidence>
<sequence>MGEKVQSSTFRVQSSGFRVHSSNTAVISNAVRNLLQGSYKLQVASYKWLINLVLQSLFNLHQSPSILVQSVKVRGLSLLLFSFVMLLSTSVSAQQDSYFYHVNQYNFVRYDRNEMHYPGDRTNAERFYAKLEQLVTTGEGRVNIVQIGGSHIQAGSFSGQMRNRFQQLNGEMNAGWGFMFPYRIARTNSPFGYYIRYNGYWKTFRNVEGRKSGTLGVGGISATTSSPKAELTILLEEENELDYSFNKLRIYYENTAKNYSINIDSDLVKNKVEANGYIDFELNEWVDSLQITLEKDYNSQGNFTLLGMTTESNPNGIMYHSIGVNGAHVPAFLRCQLFAEQLADLSPDLVILGLGINDAYGRRFSQARFEDHYGQLIDKIKTAAPNALIVFTTNNDSYMYRRYVNKNGAKVQDSMFKMAKKYNAGVWDMFSVMGGLNSIVLWQNNGLAQSDKIHFTREGYLMIADLFFGALMKDFENFLIDKKEITINSYFEDGGEEGSYEGQISQSLTPSK</sequence>
<dbReference type="Gene3D" id="3.40.50.1110">
    <property type="entry name" value="SGNH hydrolase"/>
    <property type="match status" value="1"/>
</dbReference>
<proteinExistence type="predicted"/>
<dbReference type="GO" id="GO:0016788">
    <property type="term" value="F:hydrolase activity, acting on ester bonds"/>
    <property type="evidence" value="ECO:0007669"/>
    <property type="project" value="UniProtKB-ARBA"/>
</dbReference>
<dbReference type="SUPFAM" id="SSF52266">
    <property type="entry name" value="SGNH hydrolase"/>
    <property type="match status" value="1"/>
</dbReference>
<feature type="domain" description="SGNH hydrolase-type esterase" evidence="1">
    <location>
        <begin position="322"/>
        <end position="460"/>
    </location>
</feature>
<dbReference type="Proteomes" id="UP000181981">
    <property type="component" value="Unassembled WGS sequence"/>
</dbReference>
<dbReference type="InterPro" id="IPR013830">
    <property type="entry name" value="SGNH_hydro"/>
</dbReference>
<evidence type="ECO:0000259" key="1">
    <source>
        <dbReference type="Pfam" id="PF13472"/>
    </source>
</evidence>
<organism evidence="2 3">
    <name type="scientific">Draconibacterium orientale</name>
    <dbReference type="NCBI Taxonomy" id="1168034"/>
    <lineage>
        <taxon>Bacteria</taxon>
        <taxon>Pseudomonadati</taxon>
        <taxon>Bacteroidota</taxon>
        <taxon>Bacteroidia</taxon>
        <taxon>Marinilabiliales</taxon>
        <taxon>Prolixibacteraceae</taxon>
        <taxon>Draconibacterium</taxon>
    </lineage>
</organism>
<dbReference type="Gene3D" id="2.60.120.1360">
    <property type="match status" value="1"/>
</dbReference>
<dbReference type="PANTHER" id="PTHR30383">
    <property type="entry name" value="THIOESTERASE 1/PROTEASE 1/LYSOPHOSPHOLIPASE L1"/>
    <property type="match status" value="1"/>
</dbReference>
<protein>
    <submittedName>
        <fullName evidence="2">GDSL-like Lipase/Acylhydrolase family protein</fullName>
    </submittedName>
</protein>
<accession>A0A1I0EGV6</accession>
<dbReference type="InterPro" id="IPR051532">
    <property type="entry name" value="Ester_Hydrolysis_Enzymes"/>
</dbReference>
<gene>
    <name evidence="2" type="ORF">SAMN05444285_11345</name>
</gene>
<dbReference type="PANTHER" id="PTHR30383:SF29">
    <property type="entry name" value="SGNH HYDROLASE-TYPE ESTERASE DOMAIN-CONTAINING PROTEIN"/>
    <property type="match status" value="1"/>
</dbReference>
<dbReference type="Pfam" id="PF13472">
    <property type="entry name" value="Lipase_GDSL_2"/>
    <property type="match status" value="1"/>
</dbReference>
<dbReference type="AlphaFoldDB" id="A0A1I0EGV6"/>
<dbReference type="OrthoDB" id="9764375at2"/>
<dbReference type="EMBL" id="FOHT01000013">
    <property type="protein sequence ID" value="SET44539.1"/>
    <property type="molecule type" value="Genomic_DNA"/>
</dbReference>
<dbReference type="InterPro" id="IPR036514">
    <property type="entry name" value="SGNH_hydro_sf"/>
</dbReference>
<evidence type="ECO:0000313" key="3">
    <source>
        <dbReference type="Proteomes" id="UP000181981"/>
    </source>
</evidence>
<name>A0A1I0EGV6_9BACT</name>
<keyword evidence="2" id="KW-0378">Hydrolase</keyword>
<reference evidence="2 3" key="1">
    <citation type="submission" date="2016-10" db="EMBL/GenBank/DDBJ databases">
        <authorList>
            <person name="de Groot N.N."/>
        </authorList>
    </citation>
    <scope>NUCLEOTIDE SEQUENCE [LARGE SCALE GENOMIC DNA]</scope>
    <source>
        <strain evidence="2 3">DSM 25947</strain>
    </source>
</reference>